<dbReference type="Pfam" id="PF00201">
    <property type="entry name" value="UDPGT"/>
    <property type="match status" value="1"/>
</dbReference>
<dbReference type="PANTHER" id="PTHR48044">
    <property type="entry name" value="GLYCOSYLTRANSFERASE"/>
    <property type="match status" value="1"/>
</dbReference>
<keyword evidence="8" id="KW-1185">Reference proteome</keyword>
<dbReference type="GO" id="GO:0016104">
    <property type="term" value="P:triterpenoid biosynthetic process"/>
    <property type="evidence" value="ECO:0007669"/>
    <property type="project" value="UniProtKB-ARBA"/>
</dbReference>
<keyword evidence="6" id="KW-0328">Glycosyltransferase</keyword>
<reference evidence="7" key="1">
    <citation type="submission" date="2024-03" db="EMBL/GenBank/DDBJ databases">
        <title>WGS assembly of Saponaria officinalis var. Norfolk2.</title>
        <authorList>
            <person name="Jenkins J."/>
            <person name="Shu S."/>
            <person name="Grimwood J."/>
            <person name="Barry K."/>
            <person name="Goodstein D."/>
            <person name="Schmutz J."/>
            <person name="Leebens-Mack J."/>
            <person name="Osbourn A."/>
        </authorList>
    </citation>
    <scope>NUCLEOTIDE SEQUENCE [LARGE SCALE GENOMIC DNA]</scope>
    <source>
        <strain evidence="7">JIC</strain>
    </source>
</reference>
<dbReference type="Gene3D" id="3.40.50.2000">
    <property type="entry name" value="Glycogen Phosphorylase B"/>
    <property type="match status" value="1"/>
</dbReference>
<name>A0AAW1GL11_SAPOF</name>
<comment type="catalytic activity">
    <reaction evidence="3">
        <text>a 3'-hydro-2'-hydroxy-beta-oxodihydrochalcone + UDP-alpha-D-glucose = a 3'-(beta-D-glucopyranosyl)-2'-hydroxy-beta-oxodihydrochalcone + UDP + H(+)</text>
        <dbReference type="Rhea" id="RHEA:51504"/>
        <dbReference type="ChEBI" id="CHEBI:15378"/>
        <dbReference type="ChEBI" id="CHEBI:58223"/>
        <dbReference type="ChEBI" id="CHEBI:58885"/>
        <dbReference type="ChEBI" id="CHEBI:142482"/>
        <dbReference type="ChEBI" id="CHEBI:142483"/>
        <dbReference type="EC" id="2.4.1.360"/>
    </reaction>
    <physiologicalReaction direction="left-to-right" evidence="3">
        <dbReference type="Rhea" id="RHEA:51505"/>
    </physiologicalReaction>
</comment>
<evidence type="ECO:0000256" key="2">
    <source>
        <dbReference type="ARBA" id="ARBA00022679"/>
    </source>
</evidence>
<proteinExistence type="inferred from homology"/>
<evidence type="ECO:0000256" key="3">
    <source>
        <dbReference type="ARBA" id="ARBA00051296"/>
    </source>
</evidence>
<dbReference type="GO" id="GO:0016135">
    <property type="term" value="P:saponin biosynthetic process"/>
    <property type="evidence" value="ECO:0007669"/>
    <property type="project" value="UniProtKB-ARBA"/>
</dbReference>
<dbReference type="Proteomes" id="UP001443914">
    <property type="component" value="Unassembled WGS sequence"/>
</dbReference>
<evidence type="ECO:0000256" key="4">
    <source>
        <dbReference type="ARBA" id="ARBA00066896"/>
    </source>
</evidence>
<dbReference type="PROSITE" id="PS00375">
    <property type="entry name" value="UDPGT"/>
    <property type="match status" value="1"/>
</dbReference>
<dbReference type="PANTHER" id="PTHR48044:SF22">
    <property type="entry name" value="GLYCOSYLTRANSFERASE"/>
    <property type="match status" value="1"/>
</dbReference>
<keyword evidence="2 6" id="KW-0808">Transferase</keyword>
<comment type="caution">
    <text evidence="7">The sequence shown here is derived from an EMBL/GenBank/DDBJ whole genome shotgun (WGS) entry which is preliminary data.</text>
</comment>
<evidence type="ECO:0000313" key="7">
    <source>
        <dbReference type="EMBL" id="KAK9664376.1"/>
    </source>
</evidence>
<dbReference type="SUPFAM" id="SSF53756">
    <property type="entry name" value="UDP-Glycosyltransferase/glycogen phosphorylase"/>
    <property type="match status" value="1"/>
</dbReference>
<accession>A0AAW1GL11</accession>
<comment type="similarity">
    <text evidence="1 6">Belongs to the UDP-glycosyltransferase family.</text>
</comment>
<organism evidence="7 8">
    <name type="scientific">Saponaria officinalis</name>
    <name type="common">Common soapwort</name>
    <name type="synonym">Lychnis saponaria</name>
    <dbReference type="NCBI Taxonomy" id="3572"/>
    <lineage>
        <taxon>Eukaryota</taxon>
        <taxon>Viridiplantae</taxon>
        <taxon>Streptophyta</taxon>
        <taxon>Embryophyta</taxon>
        <taxon>Tracheophyta</taxon>
        <taxon>Spermatophyta</taxon>
        <taxon>Magnoliopsida</taxon>
        <taxon>eudicotyledons</taxon>
        <taxon>Gunneridae</taxon>
        <taxon>Pentapetalae</taxon>
        <taxon>Caryophyllales</taxon>
        <taxon>Caryophyllaceae</taxon>
        <taxon>Caryophylleae</taxon>
        <taxon>Saponaria</taxon>
    </lineage>
</organism>
<protein>
    <recommendedName>
        <fullName evidence="4">2-hydroxyflavanone C-glucosyltransferase</fullName>
        <ecNumber evidence="4">2.4.1.360</ecNumber>
    </recommendedName>
    <alternativeName>
        <fullName evidence="5">UDP-glucose:2-hydroxyflavanone C-glucosyltransferase</fullName>
    </alternativeName>
</protein>
<dbReference type="FunFam" id="3.40.50.2000:FF:000060">
    <property type="entry name" value="Glycosyltransferase"/>
    <property type="match status" value="1"/>
</dbReference>
<gene>
    <name evidence="7" type="ORF">RND81_14G037100</name>
</gene>
<evidence type="ECO:0000313" key="8">
    <source>
        <dbReference type="Proteomes" id="UP001443914"/>
    </source>
</evidence>
<dbReference type="EC" id="2.4.1.360" evidence="4"/>
<dbReference type="GO" id="GO:0120514">
    <property type="term" value="F:2-hydroxyflavanone C-glucosyltransferase activity"/>
    <property type="evidence" value="ECO:0007669"/>
    <property type="project" value="UniProtKB-EC"/>
</dbReference>
<dbReference type="EMBL" id="JBDFQZ010000014">
    <property type="protein sequence ID" value="KAK9664376.1"/>
    <property type="molecule type" value="Genomic_DNA"/>
</dbReference>
<dbReference type="CDD" id="cd03784">
    <property type="entry name" value="GT1_Gtf-like"/>
    <property type="match status" value="1"/>
</dbReference>
<evidence type="ECO:0000256" key="5">
    <source>
        <dbReference type="ARBA" id="ARBA00082568"/>
    </source>
</evidence>
<dbReference type="AlphaFoldDB" id="A0AAW1GL11"/>
<sequence length="151" mass="17274">MNDEQINELAQGLEKSGQKFIWVIRKADTADVFAANEARNAQLPEGYKERMKDRGMVIREWAPQLEILGHSSTGGFMSHCGWNSCIESISMGVPIMAWPMHSEQPKNAFLVSEVLKVGMLVRDLESHDRIIKSSTIENVVRRMMRQRKETR</sequence>
<dbReference type="InterPro" id="IPR002213">
    <property type="entry name" value="UDP_glucos_trans"/>
</dbReference>
<dbReference type="GO" id="GO:0008194">
    <property type="term" value="F:UDP-glycosyltransferase activity"/>
    <property type="evidence" value="ECO:0007669"/>
    <property type="project" value="InterPro"/>
</dbReference>
<evidence type="ECO:0000256" key="1">
    <source>
        <dbReference type="ARBA" id="ARBA00009995"/>
    </source>
</evidence>
<dbReference type="InterPro" id="IPR035595">
    <property type="entry name" value="UDP_glycos_trans_CS"/>
</dbReference>
<evidence type="ECO:0000256" key="6">
    <source>
        <dbReference type="RuleBase" id="RU003718"/>
    </source>
</evidence>